<dbReference type="KEGG" id="sarm:DVA86_20405"/>
<proteinExistence type="predicted"/>
<accession>A0A345XSP2</accession>
<protein>
    <submittedName>
        <fullName evidence="1">Uncharacterized protein</fullName>
    </submittedName>
</protein>
<dbReference type="Proteomes" id="UP000254425">
    <property type="component" value="Chromosome"/>
</dbReference>
<evidence type="ECO:0000313" key="2">
    <source>
        <dbReference type="Proteomes" id="UP000254425"/>
    </source>
</evidence>
<dbReference type="EMBL" id="CP031320">
    <property type="protein sequence ID" value="AXK34658.1"/>
    <property type="molecule type" value="Genomic_DNA"/>
</dbReference>
<evidence type="ECO:0000313" key="1">
    <source>
        <dbReference type="EMBL" id="AXK34658.1"/>
    </source>
</evidence>
<name>A0A345XSP2_9ACTN</name>
<sequence length="163" mass="17735">MTDTDAVVGEYLYREAPPEWEDAVRHAAALLSSHWPKTPSRGVADAVGTVALLLYVLARSAGTTPAEVPAERLVDELDGPADIEGEPYALREALHQGLVEQGHTERTHPLRQLLARLSQREPLPQPDIPLDLTGGLTRWPSTLSDTARWTHAVLDGARQPGTV</sequence>
<reference evidence="1 2" key="1">
    <citation type="submission" date="2018-07" db="EMBL/GenBank/DDBJ databases">
        <title>Draft genome of the type strain Streptomyces armeniacus ATCC 15676.</title>
        <authorList>
            <person name="Labana P."/>
            <person name="Gosse J.T."/>
            <person name="Boddy C.N."/>
        </authorList>
    </citation>
    <scope>NUCLEOTIDE SEQUENCE [LARGE SCALE GENOMIC DNA]</scope>
    <source>
        <strain evidence="1 2">ATCC 15676</strain>
    </source>
</reference>
<gene>
    <name evidence="1" type="ORF">DVA86_20405</name>
</gene>
<keyword evidence="2" id="KW-1185">Reference proteome</keyword>
<dbReference type="RefSeq" id="WP_208880239.1">
    <property type="nucleotide sequence ID" value="NZ_CP031320.1"/>
</dbReference>
<dbReference type="AlphaFoldDB" id="A0A345XSP2"/>
<organism evidence="1 2">
    <name type="scientific">Streptomyces armeniacus</name>
    <dbReference type="NCBI Taxonomy" id="83291"/>
    <lineage>
        <taxon>Bacteria</taxon>
        <taxon>Bacillati</taxon>
        <taxon>Actinomycetota</taxon>
        <taxon>Actinomycetes</taxon>
        <taxon>Kitasatosporales</taxon>
        <taxon>Streptomycetaceae</taxon>
        <taxon>Streptomyces</taxon>
    </lineage>
</organism>